<sequence>MTEHVKTTIKVLDYVHLAVATGKKTPGPIPHSAHTESEYAGGGVEGTAVSSFSMAQQAAGAKPEDGHFAGIALFEGTILGKKGTVAWTVTGTYIGHTVDAHLHLLSDTATGELKGIHGKGHYKLPPPPEGCDGTIPTDKTKIPALEATFDVGFA</sequence>
<evidence type="ECO:0000313" key="2">
    <source>
        <dbReference type="Proteomes" id="UP000827549"/>
    </source>
</evidence>
<protein>
    <submittedName>
        <fullName evidence="1">Uncharacterized protein</fullName>
    </submittedName>
</protein>
<keyword evidence="2" id="KW-1185">Reference proteome</keyword>
<dbReference type="Gene3D" id="2.40.350.10">
    <property type="entry name" value="SO1590-like"/>
    <property type="match status" value="1"/>
</dbReference>
<organism evidence="1 2">
    <name type="scientific">Vanrija pseudolonga</name>
    <dbReference type="NCBI Taxonomy" id="143232"/>
    <lineage>
        <taxon>Eukaryota</taxon>
        <taxon>Fungi</taxon>
        <taxon>Dikarya</taxon>
        <taxon>Basidiomycota</taxon>
        <taxon>Agaricomycotina</taxon>
        <taxon>Tremellomycetes</taxon>
        <taxon>Trichosporonales</taxon>
        <taxon>Trichosporonaceae</taxon>
        <taxon>Vanrija</taxon>
    </lineage>
</organism>
<accession>A0AAF1BJD3</accession>
<dbReference type="InterPro" id="IPR021607">
    <property type="entry name" value="DUF3224"/>
</dbReference>
<gene>
    <name evidence="1" type="ORF">LOC62_05G006835</name>
</gene>
<dbReference type="GeneID" id="87810010"/>
<dbReference type="EMBL" id="CP086718">
    <property type="protein sequence ID" value="WOO83306.1"/>
    <property type="molecule type" value="Genomic_DNA"/>
</dbReference>
<dbReference type="Proteomes" id="UP000827549">
    <property type="component" value="Chromosome 5"/>
</dbReference>
<evidence type="ECO:0000313" key="1">
    <source>
        <dbReference type="EMBL" id="WOO83306.1"/>
    </source>
</evidence>
<name>A0AAF1BJD3_9TREE</name>
<dbReference type="InterPro" id="IPR023159">
    <property type="entry name" value="SO1590-like_sf"/>
</dbReference>
<dbReference type="SUPFAM" id="SSF159238">
    <property type="entry name" value="SO1590-like"/>
    <property type="match status" value="1"/>
</dbReference>
<proteinExistence type="predicted"/>
<dbReference type="Pfam" id="PF11528">
    <property type="entry name" value="DUF3224"/>
    <property type="match status" value="1"/>
</dbReference>
<reference evidence="1" key="1">
    <citation type="submission" date="2023-10" db="EMBL/GenBank/DDBJ databases">
        <authorList>
            <person name="Noh H."/>
        </authorList>
    </citation>
    <scope>NUCLEOTIDE SEQUENCE</scope>
    <source>
        <strain evidence="1">DUCC4014</strain>
    </source>
</reference>
<dbReference type="AlphaFoldDB" id="A0AAF1BJD3"/>
<dbReference type="RefSeq" id="XP_062629332.1">
    <property type="nucleotide sequence ID" value="XM_062773348.1"/>
</dbReference>